<evidence type="ECO:0000313" key="5">
    <source>
        <dbReference type="Proteomes" id="UP000499080"/>
    </source>
</evidence>
<dbReference type="PANTHER" id="PTHR42921">
    <property type="entry name" value="ACETOACETYL-COA SYNTHETASE"/>
    <property type="match status" value="1"/>
</dbReference>
<dbReference type="EMBL" id="BGPR01109587">
    <property type="protein sequence ID" value="GBM86402.1"/>
    <property type="molecule type" value="Genomic_DNA"/>
</dbReference>
<keyword evidence="5" id="KW-1185">Reference proteome</keyword>
<dbReference type="OrthoDB" id="6432876at2759"/>
<dbReference type="InterPro" id="IPR042099">
    <property type="entry name" value="ANL_N_sf"/>
</dbReference>
<dbReference type="SUPFAM" id="SSF56801">
    <property type="entry name" value="Acetyl-CoA synthetase-like"/>
    <property type="match status" value="1"/>
</dbReference>
<reference evidence="3 5" key="1">
    <citation type="journal article" date="2019" name="Sci. Rep.">
        <title>Orb-weaving spider Araneus ventricosus genome elucidates the spidroin gene catalogue.</title>
        <authorList>
            <person name="Kono N."/>
            <person name="Nakamura H."/>
            <person name="Ohtoshi R."/>
            <person name="Moran D.A.P."/>
            <person name="Shinohara A."/>
            <person name="Yoshida Y."/>
            <person name="Fujiwara M."/>
            <person name="Mori M."/>
            <person name="Tomita M."/>
            <person name="Arakawa K."/>
        </authorList>
    </citation>
    <scope>NUCLEOTIDE SEQUENCE [LARGE SCALE GENOMIC DNA]</scope>
</reference>
<dbReference type="EMBL" id="BGPR01109594">
    <property type="protein sequence ID" value="GBM86420.1"/>
    <property type="molecule type" value="Genomic_DNA"/>
</dbReference>
<comment type="caution">
    <text evidence="3">The sequence shown here is derived from an EMBL/GenBank/DDBJ whole genome shotgun (WGS) entry which is preliminary data.</text>
</comment>
<feature type="non-terminal residue" evidence="3">
    <location>
        <position position="1"/>
    </location>
</feature>
<evidence type="ECO:0000313" key="3">
    <source>
        <dbReference type="EMBL" id="GBM86420.1"/>
    </source>
</evidence>
<sequence length="82" mass="9260">EEGNVEKVTFAEMFQEVKMYAAAFRKHGLQKGDRVACYMSHRKEAIFAFLATTSIGAIWGGPQPYFGAKVNLCLVHKVFTTW</sequence>
<protein>
    <recommendedName>
        <fullName evidence="1">AMP-dependent synthetase/ligase domain-containing protein</fullName>
    </recommendedName>
</protein>
<dbReference type="Gene3D" id="3.40.50.12780">
    <property type="entry name" value="N-terminal domain of ligase-like"/>
    <property type="match status" value="1"/>
</dbReference>
<dbReference type="EMBL" id="BGPR01117878">
    <property type="protein sequence ID" value="GBN11195.1"/>
    <property type="molecule type" value="Genomic_DNA"/>
</dbReference>
<dbReference type="GO" id="GO:0030729">
    <property type="term" value="F:acetoacetate-CoA ligase activity"/>
    <property type="evidence" value="ECO:0007669"/>
    <property type="project" value="TreeGrafter"/>
</dbReference>
<organism evidence="3 5">
    <name type="scientific">Araneus ventricosus</name>
    <name type="common">Orbweaver spider</name>
    <name type="synonym">Epeira ventricosa</name>
    <dbReference type="NCBI Taxonomy" id="182803"/>
    <lineage>
        <taxon>Eukaryota</taxon>
        <taxon>Metazoa</taxon>
        <taxon>Ecdysozoa</taxon>
        <taxon>Arthropoda</taxon>
        <taxon>Chelicerata</taxon>
        <taxon>Arachnida</taxon>
        <taxon>Araneae</taxon>
        <taxon>Araneomorphae</taxon>
        <taxon>Entelegynae</taxon>
        <taxon>Araneoidea</taxon>
        <taxon>Araneidae</taxon>
        <taxon>Araneus</taxon>
    </lineage>
</organism>
<name>A0A4Y2J8Q9_ARAVE</name>
<dbReference type="Proteomes" id="UP000499080">
    <property type="component" value="Unassembled WGS sequence"/>
</dbReference>
<evidence type="ECO:0000259" key="1">
    <source>
        <dbReference type="Pfam" id="PF00501"/>
    </source>
</evidence>
<feature type="domain" description="AMP-dependent synthetase/ligase" evidence="1">
    <location>
        <begin position="6"/>
        <end position="58"/>
    </location>
</feature>
<accession>A0A4Y2J8Q9</accession>
<evidence type="ECO:0000313" key="2">
    <source>
        <dbReference type="EMBL" id="GBM86402.1"/>
    </source>
</evidence>
<dbReference type="InterPro" id="IPR000873">
    <property type="entry name" value="AMP-dep_synth/lig_dom"/>
</dbReference>
<gene>
    <name evidence="3" type="ORF">AVEN_135696_1</name>
    <name evidence="2" type="ORF">AVEN_256005_1</name>
    <name evidence="4" type="ORF">AVEN_61498_1</name>
</gene>
<proteinExistence type="predicted"/>
<evidence type="ECO:0000313" key="4">
    <source>
        <dbReference type="EMBL" id="GBN11195.1"/>
    </source>
</evidence>
<dbReference type="AlphaFoldDB" id="A0A4Y2J8Q9"/>
<dbReference type="Pfam" id="PF00501">
    <property type="entry name" value="AMP-binding"/>
    <property type="match status" value="1"/>
</dbReference>
<dbReference type="PANTHER" id="PTHR42921:SF1">
    <property type="entry name" value="ACETOACETYL-COA SYNTHETASE"/>
    <property type="match status" value="1"/>
</dbReference>